<dbReference type="PROSITE" id="PS51294">
    <property type="entry name" value="HTH_MYB"/>
    <property type="match status" value="2"/>
</dbReference>
<name>A0A8S0RR61_OLEEU</name>
<feature type="domain" description="Myb-like" evidence="9">
    <location>
        <begin position="65"/>
        <end position="115"/>
    </location>
</feature>
<dbReference type="GO" id="GO:0005634">
    <property type="term" value="C:nucleus"/>
    <property type="evidence" value="ECO:0007669"/>
    <property type="project" value="UniProtKB-SubCell"/>
</dbReference>
<dbReference type="Pfam" id="PF00249">
    <property type="entry name" value="Myb_DNA-binding"/>
    <property type="match status" value="2"/>
</dbReference>
<feature type="domain" description="HTH myb-type" evidence="10">
    <location>
        <begin position="65"/>
        <end position="119"/>
    </location>
</feature>
<dbReference type="SMART" id="SM00717">
    <property type="entry name" value="SANT"/>
    <property type="match status" value="2"/>
</dbReference>
<evidence type="ECO:0000259" key="10">
    <source>
        <dbReference type="PROSITE" id="PS51294"/>
    </source>
</evidence>
<dbReference type="FunFam" id="1.10.10.60:FF:000001">
    <property type="entry name" value="MYB-related transcription factor"/>
    <property type="match status" value="1"/>
</dbReference>
<feature type="domain" description="Myb-like" evidence="9">
    <location>
        <begin position="12"/>
        <end position="64"/>
    </location>
</feature>
<dbReference type="AlphaFoldDB" id="A0A8S0RR61"/>
<comment type="caution">
    <text evidence="11">The sequence shown here is derived from an EMBL/GenBank/DDBJ whole genome shotgun (WGS) entry which is preliminary data.</text>
</comment>
<dbReference type="CDD" id="cd00167">
    <property type="entry name" value="SANT"/>
    <property type="match status" value="2"/>
</dbReference>
<dbReference type="InterPro" id="IPR009057">
    <property type="entry name" value="Homeodomain-like_sf"/>
</dbReference>
<sequence>MERSSTSGCDEWSGLKKGPWTPEEDQKLVDCIQKYGHGNWKEVSKLAGLNRCGKSCRLRWTNYLRPDIKRGTFSEEEEQAILELHALLGNKWSAIASRLPGRTDNEIKNFWNTHMKKKLLQKGIDPTTHMPRTDNLLINSLANIPPDQLLAAANSICINNALACQYSTTAREFAKILYLDNILQFLNADTGTGTSASTSTSIDQLHQQYPTPLILDPQLEALLHSNSTPYPPASASTFPNLNVPQTIFRPEVEERSIKSTQVHINGTNHEYGTSASSFHTSDNYSIPEPIPASSFEPPFIVNTDDQTNKSNIISPKDQFLNSSTSTTFDALGDLMDDEASKYYWKQIIDQDASS</sequence>
<proteinExistence type="predicted"/>
<evidence type="ECO:0000256" key="4">
    <source>
        <dbReference type="ARBA" id="ARBA00023125"/>
    </source>
</evidence>
<evidence type="ECO:0000313" key="11">
    <source>
        <dbReference type="EMBL" id="CAA2981789.1"/>
    </source>
</evidence>
<evidence type="ECO:0000256" key="2">
    <source>
        <dbReference type="ARBA" id="ARBA00022737"/>
    </source>
</evidence>
<dbReference type="Gene3D" id="1.10.10.60">
    <property type="entry name" value="Homeodomain-like"/>
    <property type="match status" value="2"/>
</dbReference>
<dbReference type="Gramene" id="OE9A052183T1">
    <property type="protein sequence ID" value="OE9A052183C1"/>
    <property type="gene ID" value="OE9A052183"/>
</dbReference>
<comment type="subcellular location">
    <subcellularLocation>
        <location evidence="1">Nucleus</location>
    </subcellularLocation>
</comment>
<comment type="function">
    <text evidence="7">Transcription factor.</text>
</comment>
<reference evidence="11 12" key="1">
    <citation type="submission" date="2019-12" db="EMBL/GenBank/DDBJ databases">
        <authorList>
            <person name="Alioto T."/>
            <person name="Alioto T."/>
            <person name="Gomez Garrido J."/>
        </authorList>
    </citation>
    <scope>NUCLEOTIDE SEQUENCE [LARGE SCALE GENOMIC DNA]</scope>
</reference>
<dbReference type="PANTHER" id="PTHR10641:SF1387">
    <property type="entry name" value="OS08G0486300 PROTEIN"/>
    <property type="match status" value="1"/>
</dbReference>
<dbReference type="EMBL" id="CACTIH010003681">
    <property type="protein sequence ID" value="CAA2981789.1"/>
    <property type="molecule type" value="Genomic_DNA"/>
</dbReference>
<evidence type="ECO:0000256" key="7">
    <source>
        <dbReference type="ARBA" id="ARBA00057804"/>
    </source>
</evidence>
<dbReference type="PANTHER" id="PTHR10641">
    <property type="entry name" value="MYB FAMILY TRANSCRIPTION FACTOR"/>
    <property type="match status" value="1"/>
</dbReference>
<feature type="domain" description="HTH myb-type" evidence="10">
    <location>
        <begin position="15"/>
        <end position="64"/>
    </location>
</feature>
<keyword evidence="12" id="KW-1185">Reference proteome</keyword>
<evidence type="ECO:0000256" key="3">
    <source>
        <dbReference type="ARBA" id="ARBA00023015"/>
    </source>
</evidence>
<dbReference type="FunFam" id="1.10.10.60:FF:000394">
    <property type="entry name" value="MYB transcription factor"/>
    <property type="match status" value="1"/>
</dbReference>
<dbReference type="InterPro" id="IPR017930">
    <property type="entry name" value="Myb_dom"/>
</dbReference>
<gene>
    <name evidence="11" type="ORF">OLEA9_A052183</name>
</gene>
<feature type="region of interest" description="Disordered" evidence="8">
    <location>
        <begin position="1"/>
        <end position="20"/>
    </location>
</feature>
<protein>
    <submittedName>
        <fullName evidence="11">Transcription factor MYB41-like</fullName>
    </submittedName>
</protein>
<dbReference type="SUPFAM" id="SSF46689">
    <property type="entry name" value="Homeodomain-like"/>
    <property type="match status" value="1"/>
</dbReference>
<accession>A0A8S0RR61</accession>
<keyword evidence="3" id="KW-0805">Transcription regulation</keyword>
<dbReference type="InterPro" id="IPR015495">
    <property type="entry name" value="Myb_TF_plants"/>
</dbReference>
<evidence type="ECO:0000256" key="8">
    <source>
        <dbReference type="SAM" id="MobiDB-lite"/>
    </source>
</evidence>
<keyword evidence="2" id="KW-0677">Repeat</keyword>
<evidence type="ECO:0000259" key="9">
    <source>
        <dbReference type="PROSITE" id="PS50090"/>
    </source>
</evidence>
<evidence type="ECO:0000256" key="6">
    <source>
        <dbReference type="ARBA" id="ARBA00023242"/>
    </source>
</evidence>
<keyword evidence="5" id="KW-0804">Transcription</keyword>
<dbReference type="GO" id="GO:0000976">
    <property type="term" value="F:transcription cis-regulatory region binding"/>
    <property type="evidence" value="ECO:0007669"/>
    <property type="project" value="UniProtKB-ARBA"/>
</dbReference>
<keyword evidence="6" id="KW-0539">Nucleus</keyword>
<dbReference type="GO" id="GO:0051707">
    <property type="term" value="P:response to other organism"/>
    <property type="evidence" value="ECO:0007669"/>
    <property type="project" value="UniProtKB-ARBA"/>
</dbReference>
<dbReference type="InterPro" id="IPR001005">
    <property type="entry name" value="SANT/Myb"/>
</dbReference>
<dbReference type="OrthoDB" id="2143914at2759"/>
<evidence type="ECO:0000256" key="1">
    <source>
        <dbReference type="ARBA" id="ARBA00004123"/>
    </source>
</evidence>
<organism evidence="11 12">
    <name type="scientific">Olea europaea subsp. europaea</name>
    <dbReference type="NCBI Taxonomy" id="158383"/>
    <lineage>
        <taxon>Eukaryota</taxon>
        <taxon>Viridiplantae</taxon>
        <taxon>Streptophyta</taxon>
        <taxon>Embryophyta</taxon>
        <taxon>Tracheophyta</taxon>
        <taxon>Spermatophyta</taxon>
        <taxon>Magnoliopsida</taxon>
        <taxon>eudicotyledons</taxon>
        <taxon>Gunneridae</taxon>
        <taxon>Pentapetalae</taxon>
        <taxon>asterids</taxon>
        <taxon>lamiids</taxon>
        <taxon>Lamiales</taxon>
        <taxon>Oleaceae</taxon>
        <taxon>Oleeae</taxon>
        <taxon>Olea</taxon>
    </lineage>
</organism>
<dbReference type="PROSITE" id="PS50090">
    <property type="entry name" value="MYB_LIKE"/>
    <property type="match status" value="2"/>
</dbReference>
<dbReference type="GO" id="GO:0080090">
    <property type="term" value="P:regulation of primary metabolic process"/>
    <property type="evidence" value="ECO:0007669"/>
    <property type="project" value="UniProtKB-ARBA"/>
</dbReference>
<evidence type="ECO:0000256" key="5">
    <source>
        <dbReference type="ARBA" id="ARBA00023163"/>
    </source>
</evidence>
<dbReference type="Proteomes" id="UP000594638">
    <property type="component" value="Unassembled WGS sequence"/>
</dbReference>
<evidence type="ECO:0000313" key="12">
    <source>
        <dbReference type="Proteomes" id="UP000594638"/>
    </source>
</evidence>
<keyword evidence="4" id="KW-0238">DNA-binding</keyword>